<dbReference type="Proteomes" id="UP001059295">
    <property type="component" value="Chromosome"/>
</dbReference>
<dbReference type="InterPro" id="IPR041700">
    <property type="entry name" value="OMP_b-brl_3"/>
</dbReference>
<evidence type="ECO:0000256" key="1">
    <source>
        <dbReference type="ARBA" id="ARBA00004571"/>
    </source>
</evidence>
<reference evidence="10" key="1">
    <citation type="journal article" date="2022" name="Cell">
        <title>Design, construction, and in vivo augmentation of a complex gut microbiome.</title>
        <authorList>
            <person name="Cheng A.G."/>
            <person name="Ho P.Y."/>
            <person name="Aranda-Diaz A."/>
            <person name="Jain S."/>
            <person name="Yu F.B."/>
            <person name="Meng X."/>
            <person name="Wang M."/>
            <person name="Iakiviak M."/>
            <person name="Nagashima K."/>
            <person name="Zhao A."/>
            <person name="Murugkar P."/>
            <person name="Patil A."/>
            <person name="Atabakhsh K."/>
            <person name="Weakley A."/>
            <person name="Yan J."/>
            <person name="Brumbaugh A.R."/>
            <person name="Higginbottom S."/>
            <person name="Dimas A."/>
            <person name="Shiver A.L."/>
            <person name="Deutschbauer A."/>
            <person name="Neff N."/>
            <person name="Sonnenburg J.L."/>
            <person name="Huang K.C."/>
            <person name="Fischbach M.A."/>
        </authorList>
    </citation>
    <scope>NUCLEOTIDE SEQUENCE</scope>
    <source>
        <strain evidence="10">AP11</strain>
    </source>
</reference>
<keyword evidence="7" id="KW-0998">Cell outer membrane</keyword>
<protein>
    <submittedName>
        <fullName evidence="10">TonB-dependent receptor</fullName>
    </submittedName>
</protein>
<feature type="domain" description="Outer membrane protein beta-barrel" evidence="9">
    <location>
        <begin position="373"/>
        <end position="766"/>
    </location>
</feature>
<dbReference type="GeneID" id="82892227"/>
<feature type="chain" id="PRO_5046486729" evidence="8">
    <location>
        <begin position="21"/>
        <end position="789"/>
    </location>
</feature>
<comment type="subcellular location">
    <subcellularLocation>
        <location evidence="1">Cell outer membrane</location>
        <topology evidence="1">Multi-pass membrane protein</topology>
    </subcellularLocation>
</comment>
<keyword evidence="11" id="KW-1185">Reference proteome</keyword>
<dbReference type="InterPro" id="IPR036942">
    <property type="entry name" value="Beta-barrel_TonB_sf"/>
</dbReference>
<keyword evidence="2" id="KW-0813">Transport</keyword>
<evidence type="ECO:0000256" key="3">
    <source>
        <dbReference type="ARBA" id="ARBA00022452"/>
    </source>
</evidence>
<keyword evidence="6" id="KW-0472">Membrane</keyword>
<dbReference type="PANTHER" id="PTHR30069">
    <property type="entry name" value="TONB-DEPENDENT OUTER MEMBRANE RECEPTOR"/>
    <property type="match status" value="1"/>
</dbReference>
<dbReference type="Pfam" id="PF14905">
    <property type="entry name" value="OMP_b-brl_3"/>
    <property type="match status" value="1"/>
</dbReference>
<keyword evidence="10" id="KW-0675">Receptor</keyword>
<name>A0ABY5UYU7_9BACT</name>
<organism evidence="10 11">
    <name type="scientific">Alistipes ihumii AP11</name>
    <dbReference type="NCBI Taxonomy" id="1211813"/>
    <lineage>
        <taxon>Bacteria</taxon>
        <taxon>Pseudomonadati</taxon>
        <taxon>Bacteroidota</taxon>
        <taxon>Bacteroidia</taxon>
        <taxon>Bacteroidales</taxon>
        <taxon>Rikenellaceae</taxon>
        <taxon>Alistipes</taxon>
    </lineage>
</organism>
<evidence type="ECO:0000256" key="6">
    <source>
        <dbReference type="ARBA" id="ARBA00023136"/>
    </source>
</evidence>
<dbReference type="RefSeq" id="WP_081587402.1">
    <property type="nucleotide sequence ID" value="NZ_CAPH01000009.1"/>
</dbReference>
<evidence type="ECO:0000256" key="5">
    <source>
        <dbReference type="ARBA" id="ARBA00022729"/>
    </source>
</evidence>
<dbReference type="InterPro" id="IPR039426">
    <property type="entry name" value="TonB-dep_rcpt-like"/>
</dbReference>
<evidence type="ECO:0000256" key="7">
    <source>
        <dbReference type="ARBA" id="ARBA00023237"/>
    </source>
</evidence>
<evidence type="ECO:0000256" key="2">
    <source>
        <dbReference type="ARBA" id="ARBA00022448"/>
    </source>
</evidence>
<proteinExistence type="predicted"/>
<evidence type="ECO:0000313" key="11">
    <source>
        <dbReference type="Proteomes" id="UP001059295"/>
    </source>
</evidence>
<gene>
    <name evidence="10" type="ORF">NQ491_10795</name>
</gene>
<keyword evidence="4" id="KW-0812">Transmembrane</keyword>
<dbReference type="SUPFAM" id="SSF56935">
    <property type="entry name" value="Porins"/>
    <property type="match status" value="1"/>
</dbReference>
<keyword evidence="3" id="KW-1134">Transmembrane beta strand</keyword>
<accession>A0ABY5UYU7</accession>
<sequence>MKRFLLLVGYLCFSSAFAPAQNSTTIRGSVKLATGDSVEYYHVVVSTLNRSDTVVLAGEMFFEDRFEMKVPAHNPLFVSVSLLGYRSSSIRLDSTASESIAQGLEFVLKPDAFHVQTVTITAKRPAVKLEHGKILVDVQNSTLRDAGNVMDMFRRTPGMIATGREDFSVIGRGKPLVIVNDREIKNWEELEAIRSIDIRSIEVDRNPSPAYTAKAVVRIKTTKRLKDELSVQLSNALNMTRKISDNPSVRLSFRKKSVTSVLSYNYNHINSKIFESSEKNIIDSTGVFSNTKRYDFLSHVNGHRLLTGVDVTISPKSSLGFQYFYSGTRSEHTSRGTGKIIGRNEETFKDFSENLFPDRSLHSGTINYVYERKPDSRLMFIADYSTAANTEQSHIKETNLTSHSILNTEIRNKSKYRIYTGHLKYSFLLPSRIKSDAGAQFSFVDNNFHSSTRTTYLSDLSERTRIGDLTAAGYLNLNRAWKFGELEAGIRYEYARTRIDQNSAEANEAEEVDRSFSDFLPNANIFIHASEKLKVRASYARRVSRPGFRELDPCISYEDSLSYVSGNPFVKPSYENEWVVGIDFKDMLSFSMRYVKTKDARLQTYINDEDNSNILMMVPINIPRSESFYCEAFFNYAAQKWSFNCMAGLGVPRVNVPFLNGRKLVNHASWECAANVNLTLSKHFELYTNFSYSSPSYSLTTYQFAYNNLTVGMMGYFCQRKLTVNIEGTDLLDGSNWNNWEDRYLNVVTRNRGNFDMRGVKVAVSYLFNGTVKALKSRRGNTEILQRAD</sequence>
<evidence type="ECO:0000259" key="9">
    <source>
        <dbReference type="Pfam" id="PF14905"/>
    </source>
</evidence>
<feature type="signal peptide" evidence="8">
    <location>
        <begin position="1"/>
        <end position="20"/>
    </location>
</feature>
<keyword evidence="5 8" id="KW-0732">Signal</keyword>
<dbReference type="PANTHER" id="PTHR30069:SF29">
    <property type="entry name" value="HEMOGLOBIN AND HEMOGLOBIN-HAPTOGLOBIN-BINDING PROTEIN 1-RELATED"/>
    <property type="match status" value="1"/>
</dbReference>
<evidence type="ECO:0000256" key="4">
    <source>
        <dbReference type="ARBA" id="ARBA00022692"/>
    </source>
</evidence>
<evidence type="ECO:0000256" key="8">
    <source>
        <dbReference type="SAM" id="SignalP"/>
    </source>
</evidence>
<dbReference type="EMBL" id="CP102294">
    <property type="protein sequence ID" value="UWN57116.1"/>
    <property type="molecule type" value="Genomic_DNA"/>
</dbReference>
<dbReference type="Gene3D" id="2.40.170.20">
    <property type="entry name" value="TonB-dependent receptor, beta-barrel domain"/>
    <property type="match status" value="1"/>
</dbReference>
<evidence type="ECO:0000313" key="10">
    <source>
        <dbReference type="EMBL" id="UWN57116.1"/>
    </source>
</evidence>